<accession>A0A448WEX8</accession>
<comment type="caution">
    <text evidence="2">The sequence shown here is derived from an EMBL/GenBank/DDBJ whole genome shotgun (WGS) entry which is preliminary data.</text>
</comment>
<dbReference type="AlphaFoldDB" id="A0A448WEX8"/>
<proteinExistence type="predicted"/>
<organism evidence="2 3">
    <name type="scientific">Protopolystoma xenopodis</name>
    <dbReference type="NCBI Taxonomy" id="117903"/>
    <lineage>
        <taxon>Eukaryota</taxon>
        <taxon>Metazoa</taxon>
        <taxon>Spiralia</taxon>
        <taxon>Lophotrochozoa</taxon>
        <taxon>Platyhelminthes</taxon>
        <taxon>Monogenea</taxon>
        <taxon>Polyopisthocotylea</taxon>
        <taxon>Polystomatidea</taxon>
        <taxon>Polystomatidae</taxon>
        <taxon>Protopolystoma</taxon>
    </lineage>
</organism>
<evidence type="ECO:0000256" key="1">
    <source>
        <dbReference type="SAM" id="MobiDB-lite"/>
    </source>
</evidence>
<feature type="compositionally biased region" description="Basic and acidic residues" evidence="1">
    <location>
        <begin position="23"/>
        <end position="33"/>
    </location>
</feature>
<dbReference type="EMBL" id="CAAALY010008054">
    <property type="protein sequence ID" value="VEL10111.1"/>
    <property type="molecule type" value="Genomic_DNA"/>
</dbReference>
<sequence>MARLTDDADFDAGETSGNVPSPRSDDGNHDNYYDRGFRTSCDQGFLSLISVPSTCVQLPSLHVIVNSALLNKLLRITGRSGRVQHQLCMFMQSIPT</sequence>
<dbReference type="Proteomes" id="UP000784294">
    <property type="component" value="Unassembled WGS sequence"/>
</dbReference>
<keyword evidence="3" id="KW-1185">Reference proteome</keyword>
<evidence type="ECO:0000313" key="3">
    <source>
        <dbReference type="Proteomes" id="UP000784294"/>
    </source>
</evidence>
<protein>
    <submittedName>
        <fullName evidence="2">Uncharacterized protein</fullName>
    </submittedName>
</protein>
<feature type="region of interest" description="Disordered" evidence="1">
    <location>
        <begin position="1"/>
        <end position="33"/>
    </location>
</feature>
<name>A0A448WEX8_9PLAT</name>
<evidence type="ECO:0000313" key="2">
    <source>
        <dbReference type="EMBL" id="VEL10111.1"/>
    </source>
</evidence>
<gene>
    <name evidence="2" type="ORF">PXEA_LOCUS3551</name>
</gene>
<reference evidence="2" key="1">
    <citation type="submission" date="2018-11" db="EMBL/GenBank/DDBJ databases">
        <authorList>
            <consortium name="Pathogen Informatics"/>
        </authorList>
    </citation>
    <scope>NUCLEOTIDE SEQUENCE</scope>
</reference>